<comment type="caution">
    <text evidence="2">The sequence shown here is derived from an EMBL/GenBank/DDBJ whole genome shotgun (WGS) entry which is preliminary data.</text>
</comment>
<dbReference type="Gene3D" id="3.10.350.10">
    <property type="entry name" value="LysM domain"/>
    <property type="match status" value="1"/>
</dbReference>
<dbReference type="CDD" id="cd00118">
    <property type="entry name" value="LysM"/>
    <property type="match status" value="1"/>
</dbReference>
<gene>
    <name evidence="2" type="ORF">H8S00_10455</name>
</gene>
<reference evidence="2 3" key="1">
    <citation type="submission" date="2020-08" db="EMBL/GenBank/DDBJ databases">
        <title>Genome public.</title>
        <authorList>
            <person name="Liu C."/>
            <person name="Sun Q."/>
        </authorList>
    </citation>
    <scope>NUCLEOTIDE SEQUENCE [LARGE SCALE GENOMIC DNA]</scope>
    <source>
        <strain evidence="2 3">BX4</strain>
    </source>
</reference>
<dbReference type="SUPFAM" id="SSF54106">
    <property type="entry name" value="LysM domain"/>
    <property type="match status" value="1"/>
</dbReference>
<dbReference type="Pfam" id="PF01476">
    <property type="entry name" value="LysM"/>
    <property type="match status" value="1"/>
</dbReference>
<dbReference type="SMART" id="SM00257">
    <property type="entry name" value="LysM"/>
    <property type="match status" value="1"/>
</dbReference>
<organism evidence="2 3">
    <name type="scientific">Eubacterium segne</name>
    <dbReference type="NCBI Taxonomy" id="2763045"/>
    <lineage>
        <taxon>Bacteria</taxon>
        <taxon>Bacillati</taxon>
        <taxon>Bacillota</taxon>
        <taxon>Clostridia</taxon>
        <taxon>Eubacteriales</taxon>
        <taxon>Eubacteriaceae</taxon>
        <taxon>Eubacterium</taxon>
    </lineage>
</organism>
<evidence type="ECO:0000259" key="1">
    <source>
        <dbReference type="PROSITE" id="PS51782"/>
    </source>
</evidence>
<accession>A0ABR7F494</accession>
<dbReference type="InterPro" id="IPR018392">
    <property type="entry name" value="LysM"/>
</dbReference>
<dbReference type="InterPro" id="IPR024300">
    <property type="entry name" value="SipL_SPOCS_dom"/>
</dbReference>
<dbReference type="PROSITE" id="PS51782">
    <property type="entry name" value="LYSM"/>
    <property type="match status" value="1"/>
</dbReference>
<name>A0ABR7F494_9FIRM</name>
<evidence type="ECO:0000313" key="3">
    <source>
        <dbReference type="Proteomes" id="UP000597877"/>
    </source>
</evidence>
<evidence type="ECO:0000313" key="2">
    <source>
        <dbReference type="EMBL" id="MBC5668406.1"/>
    </source>
</evidence>
<proteinExistence type="predicted"/>
<sequence length="517" mass="58473">MELIKSNIHMSKILKNEVKTFYVNHEERVTEAYPEVGTIINQSETATVDNVSVRNNQIVINGTINYQMLYYGADDGRVNGLEGEIPFEEIVKAQDIDEDGNANVKLMVMSSSVKMIDNRSYIYKIQIMAYVTVEKLEDVEAVTGADRENMMTKYGHIDGISIVADKSDNLRIHEQLSVPSSKPPIERILWKDVRIKNINEKMTDSAVLVTGELGVFLLYSPEEESAPIQWIDTTVNFGGTLEINEAGEDLISYITSKLHNITVDAEMNQDNEMREININALLKMNIKIYEEKPVDVLEDVYAPEINLVPIKTEQVCERLLVKNASRTKNVVKIKVDSDKGHILQICGNSADIKIENIVVSDNGLKAIGKIKAWVMYISSEDSNPICCKSAEMDFEHRIDAEGITNGDKYYVNWWTEQISGNMTGTDEVEIKLTVAMEVMAFREERKALITEIKEESIDLEKVNAAPLMRGYVVQSGDTLWKLAKENFTTIDKIMEVNELKTDHIKKGDRLLLIKSCQ</sequence>
<dbReference type="EMBL" id="JACOOZ010000007">
    <property type="protein sequence ID" value="MBC5668406.1"/>
    <property type="molecule type" value="Genomic_DNA"/>
</dbReference>
<protein>
    <submittedName>
        <fullName evidence="2">DUF3794 domain-containing protein</fullName>
    </submittedName>
</protein>
<keyword evidence="3" id="KW-1185">Reference proteome</keyword>
<dbReference type="Pfam" id="PF12673">
    <property type="entry name" value="SipL"/>
    <property type="match status" value="3"/>
</dbReference>
<dbReference type="Proteomes" id="UP000597877">
    <property type="component" value="Unassembled WGS sequence"/>
</dbReference>
<dbReference type="InterPro" id="IPR036779">
    <property type="entry name" value="LysM_dom_sf"/>
</dbReference>
<feature type="domain" description="LysM" evidence="1">
    <location>
        <begin position="469"/>
        <end position="512"/>
    </location>
</feature>
<dbReference type="RefSeq" id="WP_118589983.1">
    <property type="nucleotide sequence ID" value="NZ_JACOOZ010000007.1"/>
</dbReference>